<feature type="domain" description="G-protein coupled receptors family 2 profile 2" evidence="13">
    <location>
        <begin position="188"/>
        <end position="457"/>
    </location>
</feature>
<dbReference type="AlphaFoldDB" id="Q16RE7"/>
<feature type="transmembrane region" description="Helical" evidence="11">
    <location>
        <begin position="185"/>
        <end position="212"/>
    </location>
</feature>
<dbReference type="Pfam" id="PF06652">
    <property type="entry name" value="Methuselah_N"/>
    <property type="match status" value="1"/>
</dbReference>
<reference evidence="14" key="1">
    <citation type="submission" date="2005-10" db="EMBL/GenBank/DDBJ databases">
        <authorList>
            <person name="Loftus B.J."/>
            <person name="Nene V.M."/>
            <person name="Hannick L.I."/>
            <person name="Bidwell S."/>
            <person name="Haas B."/>
            <person name="Amedeo P."/>
            <person name="Orvis J."/>
            <person name="Wortman J.R."/>
            <person name="White O.R."/>
            <person name="Salzberg S."/>
            <person name="Shumway M."/>
            <person name="Koo H."/>
            <person name="Zhao Y."/>
            <person name="Holmes M."/>
            <person name="Miller J."/>
            <person name="Schatz M."/>
            <person name="Pop M."/>
            <person name="Pai G."/>
            <person name="Utterback T."/>
            <person name="Rogers Y.-H."/>
            <person name="Kravitz S."/>
            <person name="Fraser C.M."/>
        </authorList>
    </citation>
    <scope>NUCLEOTIDE SEQUENCE</scope>
    <source>
        <strain evidence="14">Liverpool</strain>
    </source>
</reference>
<evidence type="ECO:0000256" key="2">
    <source>
        <dbReference type="ARBA" id="ARBA00008979"/>
    </source>
</evidence>
<dbReference type="Gene3D" id="2.30.160.11">
    <property type="match status" value="1"/>
</dbReference>
<dbReference type="Proteomes" id="UP000682892">
    <property type="component" value="Unassembled WGS sequence"/>
</dbReference>
<dbReference type="GO" id="GO:0008528">
    <property type="term" value="F:G protein-coupled peptide receptor activity"/>
    <property type="evidence" value="ECO:0007669"/>
    <property type="project" value="TreeGrafter"/>
</dbReference>
<dbReference type="PaxDb" id="7159-AAEL010982-PA"/>
<dbReference type="VEuPathDB" id="VectorBase:AAEL024525"/>
<keyword evidence="10" id="KW-0807">Transducer</keyword>
<proteinExistence type="inferred from homology"/>
<evidence type="ECO:0000313" key="15">
    <source>
        <dbReference type="Proteomes" id="UP000682892"/>
    </source>
</evidence>
<evidence type="ECO:0000256" key="10">
    <source>
        <dbReference type="ARBA" id="ARBA00023224"/>
    </source>
</evidence>
<evidence type="ECO:0000256" key="5">
    <source>
        <dbReference type="ARBA" id="ARBA00022729"/>
    </source>
</evidence>
<evidence type="ECO:0000256" key="4">
    <source>
        <dbReference type="ARBA" id="ARBA00022692"/>
    </source>
</evidence>
<dbReference type="GO" id="GO:0005886">
    <property type="term" value="C:plasma membrane"/>
    <property type="evidence" value="ECO:0007669"/>
    <property type="project" value="UniProtKB-SubCell"/>
</dbReference>
<evidence type="ECO:0000256" key="9">
    <source>
        <dbReference type="ARBA" id="ARBA00023170"/>
    </source>
</evidence>
<protein>
    <submittedName>
        <fullName evidence="14">AAEL010982-PA</fullName>
    </submittedName>
</protein>
<dbReference type="EMBL" id="CH477715">
    <property type="protein sequence ID" value="EAT36973.2"/>
    <property type="molecule type" value="Genomic_DNA"/>
</dbReference>
<dbReference type="PROSITE" id="PS50261">
    <property type="entry name" value="G_PROTEIN_RECEP_F2_4"/>
    <property type="match status" value="1"/>
</dbReference>
<dbReference type="InterPro" id="IPR010596">
    <property type="entry name" value="Methuselah_N_dom"/>
</dbReference>
<feature type="transmembrane region" description="Helical" evidence="11">
    <location>
        <begin position="296"/>
        <end position="317"/>
    </location>
</feature>
<dbReference type="Gene3D" id="1.20.1070.10">
    <property type="entry name" value="Rhodopsin 7-helix transmembrane proteins"/>
    <property type="match status" value="1"/>
</dbReference>
<feature type="transmembrane region" description="Helical" evidence="11">
    <location>
        <begin position="224"/>
        <end position="246"/>
    </location>
</feature>
<keyword evidence="7" id="KW-0297">G-protein coupled receptor</keyword>
<dbReference type="PANTHER" id="PTHR47154:SF2">
    <property type="entry name" value="G-PROTEIN COUPLED RECEPTOR MTH-RELATED"/>
    <property type="match status" value="1"/>
</dbReference>
<dbReference type="InterPro" id="IPR044860">
    <property type="entry name" value="Methusela_ecto_dom_1"/>
</dbReference>
<evidence type="ECO:0000256" key="1">
    <source>
        <dbReference type="ARBA" id="ARBA00004651"/>
    </source>
</evidence>
<organism evidence="14 15">
    <name type="scientific">Aedes aegypti</name>
    <name type="common">Yellowfever mosquito</name>
    <name type="synonym">Culex aegypti</name>
    <dbReference type="NCBI Taxonomy" id="7159"/>
    <lineage>
        <taxon>Eukaryota</taxon>
        <taxon>Metazoa</taxon>
        <taxon>Ecdysozoa</taxon>
        <taxon>Arthropoda</taxon>
        <taxon>Hexapoda</taxon>
        <taxon>Insecta</taxon>
        <taxon>Pterygota</taxon>
        <taxon>Neoptera</taxon>
        <taxon>Endopterygota</taxon>
        <taxon>Diptera</taxon>
        <taxon>Nematocera</taxon>
        <taxon>Culicoidea</taxon>
        <taxon>Culicidae</taxon>
        <taxon>Culicinae</taxon>
        <taxon>Aedini</taxon>
        <taxon>Aedes</taxon>
        <taxon>Stegomyia</taxon>
    </lineage>
</organism>
<dbReference type="InterPro" id="IPR017981">
    <property type="entry name" value="GPCR_2-like_7TM"/>
</dbReference>
<dbReference type="InterPro" id="IPR036272">
    <property type="entry name" value="Methuselah_N_sf"/>
</dbReference>
<evidence type="ECO:0000256" key="7">
    <source>
        <dbReference type="ARBA" id="ARBA00023040"/>
    </source>
</evidence>
<dbReference type="InterPro" id="IPR051384">
    <property type="entry name" value="Mth_GPCR"/>
</dbReference>
<keyword evidence="4 11" id="KW-0812">Transmembrane</keyword>
<name>Q16RE7_AEDAE</name>
<dbReference type="HOGENOM" id="CLU_002753_3_0_1"/>
<gene>
    <name evidence="14" type="primary">GPRMTH1_1</name>
    <name evidence="14" type="ORF">AaeL_AAEL010982</name>
</gene>
<dbReference type="Gene3D" id="2.170.180.11">
    <property type="entry name" value="Methuselah ectodomain, domain 2"/>
    <property type="match status" value="1"/>
</dbReference>
<comment type="similarity">
    <text evidence="2">Belongs to the G-protein coupled receptor 2 family. Mth subfamily.</text>
</comment>
<feature type="transmembrane region" description="Helical" evidence="11">
    <location>
        <begin position="433"/>
        <end position="455"/>
    </location>
</feature>
<dbReference type="GO" id="GO:0007166">
    <property type="term" value="P:cell surface receptor signaling pathway"/>
    <property type="evidence" value="ECO:0007669"/>
    <property type="project" value="InterPro"/>
</dbReference>
<evidence type="ECO:0000313" key="14">
    <source>
        <dbReference type="EMBL" id="EAT36973.2"/>
    </source>
</evidence>
<dbReference type="PANTHER" id="PTHR47154">
    <property type="entry name" value="G-PROTEIN COUPLED RECEPTOR MTH-RELATED"/>
    <property type="match status" value="1"/>
</dbReference>
<feature type="signal peptide" evidence="12">
    <location>
        <begin position="1"/>
        <end position="24"/>
    </location>
</feature>
<sequence>MKINAKYVCALLALFSVKHISCDSLPCDFIDSINITDGMRDVLGNIVHNNILYKPKYYRTIDYDYEDFSTKKFVNEYIRGCPCAVRLCVRMCCPQGTVMYDYQCLPTVNKLEVLVNTTLFNVQRNFEVVDLTENSMYGFLYGKPCESVYELNRADDIWSFARVSEKVVSSGISKRVSELHVICRLFVFFFSIPAGMLLSVPFLLVTFFVYACIPELRNMHGKSLMCYVLGLAAGYTVLSLVQMGLFEGSSLHCKVSGYLVYFWFMVSFFWLNVMSFDIYWTFRGVRGAKSTERKKFALYSLYAWGCPLLLITISLIFDHTELIPTNFRPQIGVTRCFIIENKYVEFFYMYLPLLLLVFANMFFFVITAVRIIKIQRETSMVRRGDSKRHSKLDNDRDRVSNRFRFGLYLRLFIVMGVTWSLEVISWAVNNVAWIFYISDVCNCIQGFLIFMLFVWKQKIKRLIYKKYVCSDCLILSTCFTPECCPFTICSSHRKSAAVWSIFRW</sequence>
<keyword evidence="6 11" id="KW-1133">Transmembrane helix</keyword>
<dbReference type="eggNOG" id="ENOG502R7A7">
    <property type="taxonomic scope" value="Eukaryota"/>
</dbReference>
<comment type="subcellular location">
    <subcellularLocation>
        <location evidence="1">Cell membrane</location>
        <topology evidence="1">Multi-pass membrane protein</topology>
    </subcellularLocation>
</comment>
<keyword evidence="8 11" id="KW-0472">Membrane</keyword>
<feature type="transmembrane region" description="Helical" evidence="11">
    <location>
        <begin position="258"/>
        <end position="276"/>
    </location>
</feature>
<feature type="chain" id="PRO_5014307287" evidence="12">
    <location>
        <begin position="25"/>
        <end position="504"/>
    </location>
</feature>
<evidence type="ECO:0000256" key="6">
    <source>
        <dbReference type="ARBA" id="ARBA00022989"/>
    </source>
</evidence>
<reference evidence="14" key="3">
    <citation type="submission" date="2012-09" db="EMBL/GenBank/DDBJ databases">
        <authorList>
            <consortium name="VectorBase"/>
        </authorList>
    </citation>
    <scope>NUCLEOTIDE SEQUENCE</scope>
    <source>
        <strain evidence="14">Liverpool</strain>
    </source>
</reference>
<keyword evidence="5 12" id="KW-0732">Signal</keyword>
<feature type="transmembrane region" description="Helical" evidence="11">
    <location>
        <begin position="407"/>
        <end position="427"/>
    </location>
</feature>
<dbReference type="SUPFAM" id="SSF81321">
    <property type="entry name" value="Family A G protein-coupled receptor-like"/>
    <property type="match status" value="1"/>
</dbReference>
<evidence type="ECO:0000256" key="8">
    <source>
        <dbReference type="ARBA" id="ARBA00023136"/>
    </source>
</evidence>
<feature type="transmembrane region" description="Helical" evidence="11">
    <location>
        <begin position="347"/>
        <end position="372"/>
    </location>
</feature>
<dbReference type="PhylomeDB" id="Q16RE7"/>
<evidence type="ECO:0000259" key="13">
    <source>
        <dbReference type="PROSITE" id="PS50261"/>
    </source>
</evidence>
<evidence type="ECO:0000256" key="3">
    <source>
        <dbReference type="ARBA" id="ARBA00022475"/>
    </source>
</evidence>
<dbReference type="InterPro" id="IPR000832">
    <property type="entry name" value="GPCR_2_secretin-like"/>
</dbReference>
<evidence type="ECO:0000256" key="12">
    <source>
        <dbReference type="SAM" id="SignalP"/>
    </source>
</evidence>
<reference evidence="14" key="2">
    <citation type="journal article" date="2007" name="Science">
        <title>Genome sequence of Aedes aegypti, a major arbovirus vector.</title>
        <authorList>
            <person name="Nene V."/>
            <person name="Wortman J.R."/>
            <person name="Lawson D."/>
            <person name="Haas B."/>
            <person name="Kodira C."/>
            <person name="Tu Z.J."/>
            <person name="Loftus B."/>
            <person name="Xi Z."/>
            <person name="Megy K."/>
            <person name="Grabherr M."/>
            <person name="Ren Q."/>
            <person name="Zdobnov E.M."/>
            <person name="Lobo N.F."/>
            <person name="Campbell K.S."/>
            <person name="Brown S.E."/>
            <person name="Bonaldo M.F."/>
            <person name="Zhu J."/>
            <person name="Sinkins S.P."/>
            <person name="Hogenkamp D.G."/>
            <person name="Amedeo P."/>
            <person name="Arensburger P."/>
            <person name="Atkinson P.W."/>
            <person name="Bidwell S."/>
            <person name="Biedler J."/>
            <person name="Birney E."/>
            <person name="Bruggner R.V."/>
            <person name="Costas J."/>
            <person name="Coy M.R."/>
            <person name="Crabtree J."/>
            <person name="Crawford M."/>
            <person name="Debruyn B."/>
            <person name="Decaprio D."/>
            <person name="Eiglmeier K."/>
            <person name="Eisenstadt E."/>
            <person name="El-Dorry H."/>
            <person name="Gelbart W.M."/>
            <person name="Gomes S.L."/>
            <person name="Hammond M."/>
            <person name="Hannick L.I."/>
            <person name="Hogan J.R."/>
            <person name="Holmes M.H."/>
            <person name="Jaffe D."/>
            <person name="Johnston J.S."/>
            <person name="Kennedy R.C."/>
            <person name="Koo H."/>
            <person name="Kravitz S."/>
            <person name="Kriventseva E.V."/>
            <person name="Kulp D."/>
            <person name="Labutti K."/>
            <person name="Lee E."/>
            <person name="Li S."/>
            <person name="Lovin D.D."/>
            <person name="Mao C."/>
            <person name="Mauceli E."/>
            <person name="Menck C.F."/>
            <person name="Miller J.R."/>
            <person name="Montgomery P."/>
            <person name="Mori A."/>
            <person name="Nascimento A.L."/>
            <person name="Naveira H.F."/>
            <person name="Nusbaum C."/>
            <person name="O'leary S."/>
            <person name="Orvis J."/>
            <person name="Pertea M."/>
            <person name="Quesneville H."/>
            <person name="Reidenbach K.R."/>
            <person name="Rogers Y.H."/>
            <person name="Roth C.W."/>
            <person name="Schneider J.R."/>
            <person name="Schatz M."/>
            <person name="Shumway M."/>
            <person name="Stanke M."/>
            <person name="Stinson E.O."/>
            <person name="Tubio J.M."/>
            <person name="Vanzee J.P."/>
            <person name="Verjovski-Almeida S."/>
            <person name="Werner D."/>
            <person name="White O."/>
            <person name="Wyder S."/>
            <person name="Zeng Q."/>
            <person name="Zhao Q."/>
            <person name="Zhao Y."/>
            <person name="Hill C.A."/>
            <person name="Raikhel A.S."/>
            <person name="Soares M.B."/>
            <person name="Knudson D.L."/>
            <person name="Lee N.H."/>
            <person name="Galagan J."/>
            <person name="Salzberg S.L."/>
            <person name="Paulsen I.T."/>
            <person name="Dimopoulos G."/>
            <person name="Collins F.H."/>
            <person name="Birren B."/>
            <person name="Fraser-Liggett C.M."/>
            <person name="Severson D.W."/>
        </authorList>
    </citation>
    <scope>NUCLEOTIDE SEQUENCE [LARGE SCALE GENOMIC DNA]</scope>
    <source>
        <strain evidence="14">Liverpool</strain>
    </source>
</reference>
<accession>Q16RE7</accession>
<keyword evidence="9" id="KW-0675">Receptor</keyword>
<evidence type="ECO:0000256" key="11">
    <source>
        <dbReference type="SAM" id="Phobius"/>
    </source>
</evidence>
<dbReference type="SUPFAM" id="SSF63877">
    <property type="entry name" value="Methuselah ectodomain"/>
    <property type="match status" value="1"/>
</dbReference>
<dbReference type="Pfam" id="PF00002">
    <property type="entry name" value="7tm_2"/>
    <property type="match status" value="1"/>
</dbReference>
<dbReference type="CDD" id="cd15039">
    <property type="entry name" value="7tmB3_Methuselah-like"/>
    <property type="match status" value="1"/>
</dbReference>
<dbReference type="InterPro" id="IPR023311">
    <property type="entry name" value="Methusela_ecto_dom_2"/>
</dbReference>
<keyword evidence="3" id="KW-1003">Cell membrane</keyword>